<feature type="domain" description="SLH" evidence="2">
    <location>
        <begin position="1245"/>
        <end position="1308"/>
    </location>
</feature>
<accession>A0ABW4RMU4</accession>
<dbReference type="EMBL" id="JBHUEH010000023">
    <property type="protein sequence ID" value="MFD1887492.1"/>
    <property type="molecule type" value="Genomic_DNA"/>
</dbReference>
<dbReference type="Proteomes" id="UP001597233">
    <property type="component" value="Unassembled WGS sequence"/>
</dbReference>
<dbReference type="RefSeq" id="WP_347325031.1">
    <property type="nucleotide sequence ID" value="NZ_JBCGUH010000005.1"/>
</dbReference>
<organism evidence="3 4">
    <name type="scientific">Paenibacillus wenxiniae</name>
    <dbReference type="NCBI Taxonomy" id="1636843"/>
    <lineage>
        <taxon>Bacteria</taxon>
        <taxon>Bacillati</taxon>
        <taxon>Bacillota</taxon>
        <taxon>Bacilli</taxon>
        <taxon>Bacillales</taxon>
        <taxon>Paenibacillaceae</taxon>
        <taxon>Paenibacillus</taxon>
    </lineage>
</organism>
<comment type="caution">
    <text evidence="3">The sequence shown here is derived from an EMBL/GenBank/DDBJ whole genome shotgun (WGS) entry which is preliminary data.</text>
</comment>
<keyword evidence="1" id="KW-0472">Membrane</keyword>
<reference evidence="4" key="1">
    <citation type="journal article" date="2019" name="Int. J. Syst. Evol. Microbiol.">
        <title>The Global Catalogue of Microorganisms (GCM) 10K type strain sequencing project: providing services to taxonomists for standard genome sequencing and annotation.</title>
        <authorList>
            <consortium name="The Broad Institute Genomics Platform"/>
            <consortium name="The Broad Institute Genome Sequencing Center for Infectious Disease"/>
            <person name="Wu L."/>
            <person name="Ma J."/>
        </authorList>
    </citation>
    <scope>NUCLEOTIDE SEQUENCE [LARGE SCALE GENOMIC DNA]</scope>
    <source>
        <strain evidence="4">CCUG 54950</strain>
    </source>
</reference>
<protein>
    <submittedName>
        <fullName evidence="3">S-layer homology domain-containing protein</fullName>
    </submittedName>
</protein>
<evidence type="ECO:0000313" key="4">
    <source>
        <dbReference type="Proteomes" id="UP001597233"/>
    </source>
</evidence>
<name>A0ABW4RMU4_9BACL</name>
<evidence type="ECO:0000259" key="2">
    <source>
        <dbReference type="PROSITE" id="PS51272"/>
    </source>
</evidence>
<keyword evidence="1" id="KW-1133">Transmembrane helix</keyword>
<sequence>MKFPDFIKIYTILADKRGRQVKPAIQNQNCERNKRRNIILKKILSMLLAVVLLAGLLPQGIGGSVAQAATGSFFIFPNEQYDIATPRIANSNRLTVTGSYSNINANSITYDIEQISKDGDKVTVINSNKGLSGNITASTSGGSSLTISDIPLFAGLNRITFKATQGVSSQVAESIYVEYRDGPTLYNLTGVLDNDTVALKENTPVVLTAAKGGINAGQQTANMSLSGSAPNATKVTVLVNGGNSRTSIVSSANNYQFTVAPIALKLGKNTLTIQAINGTQVLETTRDVTFYNGLTTFYDTYANSDSNKSSDLASFPDFTVSKNTFSVTGKVVVPLTNGALPTDLSNYISYTFSGDGVATGTSYTGTTAATKIAAESTTAYATLQYTIPEDASRTFNYDKGTNLAIVANGSSSSGFGLTLRNSAASYIYKVNYLSGYTASTSKESATGMTGTTLNGANIFSLPTALEVFVVNGDSNTQLNISKVVDATGNKSNDKPTIELINSESVVQTVNGSSQRMQRLLYKLTKVPVNGTQTLYFTGAKNDAQGNLVANTPEVPATINVLFGPYASFNKAYDGMVIQNSQNVAGAETRIVAGILDSFSGKLQNVTVATDIRYADNGANKQTVFFYVNNTLIPLVPASSNANDPNFKIQDVNGAYKAMFSGANTIKLVFKTDKTSYELSVKINLVPTDVPVIPVDTTLGIFPFKYAGTSDAIPTARDAAFTANGTVFTTKEQNFNVYGTFDFVDLGTTKTGVESGLKSITPANYILKVTKSDGSTVASWSLDQRFNSTTGDAINDKVSASDNLSVFYDYSKQSFSFILRGQVVPDDNSPVVYNFTVYNTGTGGPSTSARMEISKQTDTYIIARPVEAQKLTNSNFIDVVVNSKNATSVVINKETATKAPFYTDPSGKANNKLPEYPDAYKVTVRDLKPNKETKIPIIVTIAGKQIKDQVIVKYVPTNIPGAEFMMDMKNSAKVFDGDLNLKFPSGTNLIRRDIGTSAEDQRKNEVFSGNTLLFGIGNSQDGVIDRYNFEQVPTNMDQKFKVGQQIFVNQFNNHFVKSSPVFWIDPGLADNLDTPKDYDPVTMGQEPYQPSNSTIPSFYERDPRNELVPSKRGTLTLSYSDNVAEDAGKLITVFFFDRSLGNSSGQWENIGGVVNAKSHTVTVPFDRFGYYVVAKLSYSYADIVQHSYARDYMEALFAKGIMKATDPDSSFGADQYVTRGEFTRAIVRAKEMPFDFQGPKHFIDVSSSDSQILPDALYDYRYIETAARAGFVRGTQPQVFSPGENISRQDAAVIIAKALNLKLETDQTKIDAGLQKIFKDASTVDRYARASVLAVAKKGFINGSAIDGDSKKGFNFTPTAKMLRSDTAVILAKVMISDKKLPKM</sequence>
<evidence type="ECO:0000313" key="3">
    <source>
        <dbReference type="EMBL" id="MFD1887492.1"/>
    </source>
</evidence>
<feature type="domain" description="SLH" evidence="2">
    <location>
        <begin position="1314"/>
        <end position="1383"/>
    </location>
</feature>
<feature type="transmembrane region" description="Helical" evidence="1">
    <location>
        <begin position="43"/>
        <end position="61"/>
    </location>
</feature>
<feature type="domain" description="SLH" evidence="2">
    <location>
        <begin position="1175"/>
        <end position="1239"/>
    </location>
</feature>
<keyword evidence="1" id="KW-0812">Transmembrane</keyword>
<proteinExistence type="predicted"/>
<dbReference type="InterPro" id="IPR001119">
    <property type="entry name" value="SLH_dom"/>
</dbReference>
<dbReference type="Pfam" id="PF00395">
    <property type="entry name" value="SLH"/>
    <property type="match status" value="2"/>
</dbReference>
<keyword evidence="4" id="KW-1185">Reference proteome</keyword>
<evidence type="ECO:0000256" key="1">
    <source>
        <dbReference type="SAM" id="Phobius"/>
    </source>
</evidence>
<gene>
    <name evidence="3" type="ORF">ACFSC9_18500</name>
</gene>
<dbReference type="PROSITE" id="PS51272">
    <property type="entry name" value="SLH"/>
    <property type="match status" value="3"/>
</dbReference>